<dbReference type="SUPFAM" id="SSF52540">
    <property type="entry name" value="P-loop containing nucleoside triphosphate hydrolases"/>
    <property type="match status" value="2"/>
</dbReference>
<dbReference type="SMART" id="SM00490">
    <property type="entry name" value="HELICc"/>
    <property type="match status" value="1"/>
</dbReference>
<feature type="compositionally biased region" description="Low complexity" evidence="8">
    <location>
        <begin position="426"/>
        <end position="441"/>
    </location>
</feature>
<protein>
    <recommendedName>
        <fullName evidence="13">SNF2 family DNA-dependent ATPase</fullName>
    </recommendedName>
</protein>
<feature type="region of interest" description="Disordered" evidence="8">
    <location>
        <begin position="420"/>
        <end position="459"/>
    </location>
</feature>
<sequence>MLRGRRRQVALPSLESSSRGSSWVTLSLDHGPSAAADDAPPNPPRKDRLWSVSHSCGRATASMDEDSDDSDSEKHFRRNKRATAKDKEDAMTSMPALEAYCKGSWWDASILKQRGEEFRVRYEKFKSADNEWLPQGHLRMRSRMAYPSDCKQVLSRGNDVCVFAHHPDGRNRHAAWYDAKILRMTPRLHMRQKCRCTYYVQLYQIPKKLPFDHEQRLLLEGFTLQVDLAKMSIMQKALNNMPFSQILMSALPCNEKAAKRKWAVDGTVWYTEKENKELDFSTKSQVAGGDQWPSAAVRNSNPISLLSFDDFLEDVGIEKVSSDEPSSSPVQEQSSELELERSTLPIFSFSSPDLNVEEEETEPQIDHGGSRNQPILIDDGDVDEGATGLSNVITNGCRKNHHSIRATTIADESENECIHDLGGDGSSNRVSRGTTRGGTVVPGESRSGSSCKDHSKNKATNRDMIAHSNCMESPKATEGNPCENSGIKVSREVRNRNMGSEVVGDHVREVTQNDNSEHGRSGNDLYSTPSVVVYREDEEEEIDRKTAVTDHFDLVTSCDSSDSDDYRERSTRKELYARKSCHLRPLLRQNSKRRRACNNGSSGGTRLQVKTTKVKKRKPHILAESVPNDDDGDCMEDADFSALWEHPKEEINASMWWNPLMEQWGPESTVMPATKAEDARVQDAWEDMRMALESEAMEARRKKEQQQEGPIDCVTKCRNPDGSESDAKHVFFFDHESGLVCQVCGLLGLKIANMVERDMPQRLTIARDARDDSEVDGSDLDNLDTFHGWDSDTDELGDCRDHHGPGMTETSLFDAIPELEKYMQKHQKEGFQFLWRNLAGLGPGGLTTEIGGCVLSHAPGTGKTFLIISFLQSYMSANPNCRPLIIAPKIMLQPWEQEFRKWNVDIPVYILNRASEYGRQLVKEHEKDGQLHLVGGTTRRKTDNSRLATLWEWHQNPSVLVVSYAMFTSLTDDANHSLERATIRQNLLEASNMLILDEGHFARNRKAKVRKALMLVKTKKRVLLSGTLFQNNFEELFTTLYLVRPRFVETFSDGSDPLAGMDGATKVAEAIARRMFIDEVGNKIESGQRRNGSSESLARGLEQLQKLTSGFVHHYTGDVLRSLPPLRDFSILLQPTPLQDRMLQELAVQLRHTVLEQETIMSLVCIHPFLFSGSKVSKIVSNILPPSDMEEVMTNRDPAAGVKTNFVLNLLRLLQTGTSSGSEKMLIFSQNLGPLLLLQEMFLTEFGWRKETDFLQLDGQLRLTDRLSIIERFNNPMSGVRVLLASTKACGEGITLTGASRVVFMDVLWNPAVIRQAISRAFRLGQKKIVHVYRLVVSGCYEERKYRKMVWKDWMSQAIFNSRESRGGGNQEGESAVMEKEAAAAAATSSHEPPKHCLWEVTGDSCKDVLLKELLRQDHLSTLQGFKRVFRHEGMFDNDYEQGNKGTDASDWLRGDDGAGDSFDVEMDDSGSDEDSMDGDNLEDEDDRVPLHRFLCSARDKALANPFLLGDDAPQPTRQ</sequence>
<dbReference type="InterPro" id="IPR014001">
    <property type="entry name" value="Helicase_ATP-bd"/>
</dbReference>
<dbReference type="InterPro" id="IPR027417">
    <property type="entry name" value="P-loop_NTPase"/>
</dbReference>
<evidence type="ECO:0000256" key="4">
    <source>
        <dbReference type="ARBA" id="ARBA00022806"/>
    </source>
</evidence>
<feature type="region of interest" description="Disordered" evidence="8">
    <location>
        <begin position="1"/>
        <end position="89"/>
    </location>
</feature>
<reference evidence="11" key="1">
    <citation type="submission" date="2024-03" db="EMBL/GenBank/DDBJ databases">
        <authorList>
            <consortium name="ELIXIR-Norway"/>
            <consortium name="Elixir Norway"/>
        </authorList>
    </citation>
    <scope>NUCLEOTIDE SEQUENCE</scope>
</reference>
<dbReference type="PANTHER" id="PTHR45821:SF5">
    <property type="entry name" value="SNF2 DOMAIN-CONTAINING PROTEIN CLASSY 4"/>
    <property type="match status" value="1"/>
</dbReference>
<evidence type="ECO:0000313" key="12">
    <source>
        <dbReference type="Proteomes" id="UP001497522"/>
    </source>
</evidence>
<dbReference type="Proteomes" id="UP001497522">
    <property type="component" value="Chromosome 18"/>
</dbReference>
<keyword evidence="12" id="KW-1185">Reference proteome</keyword>
<name>A0ABP1B068_9BRYO</name>
<dbReference type="InterPro" id="IPR000330">
    <property type="entry name" value="SNF2_N"/>
</dbReference>
<dbReference type="EMBL" id="OZ023719">
    <property type="protein sequence ID" value="CAK9868153.1"/>
    <property type="molecule type" value="Genomic_DNA"/>
</dbReference>
<dbReference type="InterPro" id="IPR001650">
    <property type="entry name" value="Helicase_C-like"/>
</dbReference>
<feature type="coiled-coil region" evidence="7">
    <location>
        <begin position="682"/>
        <end position="709"/>
    </location>
</feature>
<feature type="region of interest" description="Disordered" evidence="8">
    <location>
        <begin position="1437"/>
        <end position="1485"/>
    </location>
</feature>
<dbReference type="InterPro" id="IPR032001">
    <property type="entry name" value="SAWADEE_dom"/>
</dbReference>
<feature type="compositionally biased region" description="Polar residues" evidence="8">
    <location>
        <begin position="598"/>
        <end position="611"/>
    </location>
</feature>
<feature type="domain" description="Helicase C-terminal" evidence="10">
    <location>
        <begin position="1209"/>
        <end position="1374"/>
    </location>
</feature>
<dbReference type="Pfam" id="PF00271">
    <property type="entry name" value="Helicase_C"/>
    <property type="match status" value="1"/>
</dbReference>
<feature type="domain" description="Helicase ATP-binding" evidence="9">
    <location>
        <begin position="844"/>
        <end position="1046"/>
    </location>
</feature>
<evidence type="ECO:0000256" key="7">
    <source>
        <dbReference type="SAM" id="Coils"/>
    </source>
</evidence>
<evidence type="ECO:0000259" key="10">
    <source>
        <dbReference type="PROSITE" id="PS51194"/>
    </source>
</evidence>
<dbReference type="PANTHER" id="PTHR45821">
    <property type="entry name" value="SNF2 DOMAIN-CONTAINING PROTEIN CLASSY 2-RELATED"/>
    <property type="match status" value="1"/>
</dbReference>
<keyword evidence="2" id="KW-0547">Nucleotide-binding</keyword>
<feature type="compositionally biased region" description="Acidic residues" evidence="8">
    <location>
        <begin position="1463"/>
        <end position="1485"/>
    </location>
</feature>
<keyword evidence="6" id="KW-0539">Nucleus</keyword>
<evidence type="ECO:0008006" key="13">
    <source>
        <dbReference type="Google" id="ProtNLM"/>
    </source>
</evidence>
<dbReference type="PROSITE" id="PS51192">
    <property type="entry name" value="HELICASE_ATP_BIND_1"/>
    <property type="match status" value="1"/>
</dbReference>
<dbReference type="SUPFAM" id="SSF54160">
    <property type="entry name" value="Chromo domain-like"/>
    <property type="match status" value="1"/>
</dbReference>
<evidence type="ECO:0000259" key="9">
    <source>
        <dbReference type="PROSITE" id="PS51192"/>
    </source>
</evidence>
<dbReference type="InterPro" id="IPR016197">
    <property type="entry name" value="Chromo-like_dom_sf"/>
</dbReference>
<dbReference type="InterPro" id="IPR049730">
    <property type="entry name" value="SNF2/RAD54-like_C"/>
</dbReference>
<gene>
    <name evidence="11" type="ORF">CSSPJE1EN2_LOCUS11148</name>
</gene>
<feature type="compositionally biased region" description="Low complexity" evidence="8">
    <location>
        <begin position="13"/>
        <end position="22"/>
    </location>
</feature>
<dbReference type="CDD" id="cd18793">
    <property type="entry name" value="SF2_C_SNF"/>
    <property type="match status" value="1"/>
</dbReference>
<organism evidence="11 12">
    <name type="scientific">Sphagnum jensenii</name>
    <dbReference type="NCBI Taxonomy" id="128206"/>
    <lineage>
        <taxon>Eukaryota</taxon>
        <taxon>Viridiplantae</taxon>
        <taxon>Streptophyta</taxon>
        <taxon>Embryophyta</taxon>
        <taxon>Bryophyta</taxon>
        <taxon>Sphagnophytina</taxon>
        <taxon>Sphagnopsida</taxon>
        <taxon>Sphagnales</taxon>
        <taxon>Sphagnaceae</taxon>
        <taxon>Sphagnum</taxon>
    </lineage>
</organism>
<feature type="region of interest" description="Disordered" evidence="8">
    <location>
        <begin position="319"/>
        <end position="342"/>
    </location>
</feature>
<evidence type="ECO:0000256" key="1">
    <source>
        <dbReference type="ARBA" id="ARBA00004123"/>
    </source>
</evidence>
<keyword evidence="5" id="KW-0067">ATP-binding</keyword>
<dbReference type="Gene3D" id="3.40.50.10810">
    <property type="entry name" value="Tandem AAA-ATPase domain"/>
    <property type="match status" value="1"/>
</dbReference>
<dbReference type="SMART" id="SM00487">
    <property type="entry name" value="DEXDc"/>
    <property type="match status" value="1"/>
</dbReference>
<dbReference type="Gene3D" id="3.40.50.300">
    <property type="entry name" value="P-loop containing nucleotide triphosphate hydrolases"/>
    <property type="match status" value="1"/>
</dbReference>
<evidence type="ECO:0000256" key="5">
    <source>
        <dbReference type="ARBA" id="ARBA00022840"/>
    </source>
</evidence>
<evidence type="ECO:0000256" key="3">
    <source>
        <dbReference type="ARBA" id="ARBA00022801"/>
    </source>
</evidence>
<evidence type="ECO:0000256" key="6">
    <source>
        <dbReference type="ARBA" id="ARBA00023242"/>
    </source>
</evidence>
<feature type="region of interest" description="Disordered" evidence="8">
    <location>
        <begin position="1363"/>
        <end position="1389"/>
    </location>
</feature>
<proteinExistence type="predicted"/>
<evidence type="ECO:0000256" key="2">
    <source>
        <dbReference type="ARBA" id="ARBA00022741"/>
    </source>
</evidence>
<dbReference type="Pfam" id="PF00176">
    <property type="entry name" value="SNF2-rel_dom"/>
    <property type="match status" value="1"/>
</dbReference>
<evidence type="ECO:0000313" key="11">
    <source>
        <dbReference type="EMBL" id="CAK9868153.1"/>
    </source>
</evidence>
<dbReference type="InterPro" id="IPR044567">
    <property type="entry name" value="CLSY/DRD1"/>
</dbReference>
<keyword evidence="4" id="KW-0347">Helicase</keyword>
<feature type="compositionally biased region" description="Low complexity" evidence="8">
    <location>
        <begin position="323"/>
        <end position="336"/>
    </location>
</feature>
<dbReference type="InterPro" id="IPR038718">
    <property type="entry name" value="SNF2-like_sf"/>
</dbReference>
<accession>A0ABP1B068</accession>
<dbReference type="Pfam" id="PF16719">
    <property type="entry name" value="SAWADEE"/>
    <property type="match status" value="1"/>
</dbReference>
<comment type="subcellular location">
    <subcellularLocation>
        <location evidence="1">Nucleus</location>
    </subcellularLocation>
</comment>
<feature type="region of interest" description="Disordered" evidence="8">
    <location>
        <begin position="593"/>
        <end position="618"/>
    </location>
</feature>
<evidence type="ECO:0000256" key="8">
    <source>
        <dbReference type="SAM" id="MobiDB-lite"/>
    </source>
</evidence>
<keyword evidence="7" id="KW-0175">Coiled coil</keyword>
<dbReference type="PROSITE" id="PS51194">
    <property type="entry name" value="HELICASE_CTER"/>
    <property type="match status" value="1"/>
</dbReference>
<keyword evidence="3" id="KW-0378">Hydrolase</keyword>